<dbReference type="AlphaFoldDB" id="K2KNE6"/>
<dbReference type="PROSITE" id="PS52016">
    <property type="entry name" value="TONB_DEPENDENT_REC_3"/>
    <property type="match status" value="1"/>
</dbReference>
<dbReference type="PANTHER" id="PTHR32552">
    <property type="entry name" value="FERRICHROME IRON RECEPTOR-RELATED"/>
    <property type="match status" value="1"/>
</dbReference>
<keyword evidence="5 12" id="KW-0812">Transmembrane</keyword>
<evidence type="ECO:0000256" key="13">
    <source>
        <dbReference type="PROSITE-ProRule" id="PRU10144"/>
    </source>
</evidence>
<dbReference type="PATRIC" id="fig|1207063.3.peg.379"/>
<evidence type="ECO:0000256" key="10">
    <source>
        <dbReference type="ARBA" id="ARBA00023136"/>
    </source>
</evidence>
<proteinExistence type="inferred from homology"/>
<keyword evidence="8" id="KW-0406">Ion transport</keyword>
<evidence type="ECO:0000256" key="9">
    <source>
        <dbReference type="ARBA" id="ARBA00023077"/>
    </source>
</evidence>
<dbReference type="SUPFAM" id="SSF56935">
    <property type="entry name" value="Porins"/>
    <property type="match status" value="1"/>
</dbReference>
<comment type="caution">
    <text evidence="17">The sequence shown here is derived from an EMBL/GenBank/DDBJ whole genome shotgun (WGS) entry which is preliminary data.</text>
</comment>
<dbReference type="Gene3D" id="2.40.170.20">
    <property type="entry name" value="TonB-dependent receptor, beta-barrel domain"/>
    <property type="match status" value="1"/>
</dbReference>
<accession>K2KNE6</accession>
<dbReference type="Gene3D" id="3.55.50.30">
    <property type="match status" value="1"/>
</dbReference>
<evidence type="ECO:0000256" key="6">
    <source>
        <dbReference type="ARBA" id="ARBA00022729"/>
    </source>
</evidence>
<dbReference type="InterPro" id="IPR039426">
    <property type="entry name" value="TonB-dep_rcpt-like"/>
</dbReference>
<keyword evidence="3 12" id="KW-1134">Transmembrane beta strand</keyword>
<keyword evidence="9 14" id="KW-0798">TonB box</keyword>
<protein>
    <submittedName>
        <fullName evidence="17">TonB-dependent receptor</fullName>
    </submittedName>
</protein>
<dbReference type="InterPro" id="IPR000531">
    <property type="entry name" value="Beta-barrel_TonB"/>
</dbReference>
<dbReference type="CDD" id="cd01347">
    <property type="entry name" value="ligand_gated_channel"/>
    <property type="match status" value="1"/>
</dbReference>
<name>K2KNE6_9PROT</name>
<keyword evidence="10 12" id="KW-0472">Membrane</keyword>
<dbReference type="EMBL" id="AMRL01000001">
    <property type="protein sequence ID" value="EKE79055.1"/>
    <property type="molecule type" value="Genomic_DNA"/>
</dbReference>
<sequence length="790" mass="86727">MLIAAGTVLAGLAGAVMPLQAAAQTTETRGSTDRKEYAIPAGKLSDVLAQFAAASGTALSFDPQMLAGRDSTGLRGRHSVREGFTLLLAGSGYELAEIGGGYSLQPVDGTSSAAHQLPSIEVTAPLYGARETNSLAGSTASVGVVSAEAIEDGNIRYVQDAYRRLGNVMDGAFVNSGFVIRGMNSEGFVPAGAPMGSLYIDGILQTRYSGRFGARNLWDTEQVEVYRGPQSTLSGRAATAGAVYIKTKDPVHYREVELAGTIGNDNLVGTAFMMNTPLLTNEIALRVTGAMERERTDVTYPSYENYANHNDFRTELSQNLRAKFLLTPDALPDTKALISYSYSNDRPNERLIGIGTGFGLEDDRGDWYAFPTYAEYRQIKVHNAGLEVTHDMSDALRLTSQTGLNYGITTRRSVDEGTPGLADGLAGEVKDTLVTQELRLNYDRDRWKWVAGLFGSYQHFDSLFDATLVPYLKLDSTFDRKTTNLATFGEATYEFAPTWYVTLGGRLDYLRERTAQANADSYPYDSAPFVYENRADFNEVNFVPKIGLSKDIAQGHTVGVTYSEGFRTGGFYVNSNTGEAVYYDPEKAQNYELFYKGRFPSSRLTLNANLFFTKYTDQQIEIRPDPNDQGYRETTNAASSKVWGFEIEPTMQVTDRLSAFASIGYLNTEFETFDHASYGNLAGQPFPEAPEWTIGLGGHYEFGNGFYLGADAKYTADYIADFGVSPTDSIDAYTLVNAQAGYRQGNWEIMAFAQNLFDERYYTFIDNDAAPVYAQIGAGRTVGVTMKLRF</sequence>
<keyword evidence="17" id="KW-0675">Receptor</keyword>
<dbReference type="GO" id="GO:0009279">
    <property type="term" value="C:cell outer membrane"/>
    <property type="evidence" value="ECO:0007669"/>
    <property type="project" value="UniProtKB-SubCell"/>
</dbReference>
<keyword evidence="7" id="KW-0408">Iron</keyword>
<evidence type="ECO:0000256" key="3">
    <source>
        <dbReference type="ARBA" id="ARBA00022452"/>
    </source>
</evidence>
<dbReference type="GO" id="GO:0006826">
    <property type="term" value="P:iron ion transport"/>
    <property type="evidence" value="ECO:0007669"/>
    <property type="project" value="UniProtKB-KW"/>
</dbReference>
<comment type="subcellular location">
    <subcellularLocation>
        <location evidence="1 12">Cell outer membrane</location>
        <topology evidence="1 12">Multi-pass membrane protein</topology>
    </subcellularLocation>
</comment>
<dbReference type="SMART" id="SM00965">
    <property type="entry name" value="STN"/>
    <property type="match status" value="1"/>
</dbReference>
<feature type="chain" id="PRO_5003862505" evidence="15">
    <location>
        <begin position="22"/>
        <end position="790"/>
    </location>
</feature>
<dbReference type="eggNOG" id="COG4774">
    <property type="taxonomic scope" value="Bacteria"/>
</dbReference>
<comment type="similarity">
    <text evidence="12 14">Belongs to the TonB-dependent receptor family.</text>
</comment>
<evidence type="ECO:0000256" key="14">
    <source>
        <dbReference type="RuleBase" id="RU003357"/>
    </source>
</evidence>
<evidence type="ECO:0000256" key="1">
    <source>
        <dbReference type="ARBA" id="ARBA00004571"/>
    </source>
</evidence>
<dbReference type="InterPro" id="IPR010917">
    <property type="entry name" value="TonB_rcpt_CS"/>
</dbReference>
<reference evidence="17 18" key="1">
    <citation type="journal article" date="2012" name="J. Bacteriol.">
        <title>Genome Sequence of Oceanibaculum indicum Type Strain P24.</title>
        <authorList>
            <person name="Lai Q."/>
            <person name="Shao Z."/>
        </authorList>
    </citation>
    <scope>NUCLEOTIDE SEQUENCE [LARGE SCALE GENOMIC DNA]</scope>
    <source>
        <strain evidence="17 18">P24</strain>
    </source>
</reference>
<keyword evidence="18" id="KW-1185">Reference proteome</keyword>
<dbReference type="STRING" id="1207063.P24_01850"/>
<evidence type="ECO:0000313" key="18">
    <source>
        <dbReference type="Proteomes" id="UP000006746"/>
    </source>
</evidence>
<dbReference type="InterPro" id="IPR036942">
    <property type="entry name" value="Beta-barrel_TonB_sf"/>
</dbReference>
<feature type="short sequence motif" description="TonB C-terminal box" evidence="13">
    <location>
        <begin position="773"/>
        <end position="790"/>
    </location>
</feature>
<keyword evidence="6 15" id="KW-0732">Signal</keyword>
<organism evidence="17 18">
    <name type="scientific">Oceanibaculum indicum P24</name>
    <dbReference type="NCBI Taxonomy" id="1207063"/>
    <lineage>
        <taxon>Bacteria</taxon>
        <taxon>Pseudomonadati</taxon>
        <taxon>Pseudomonadota</taxon>
        <taxon>Alphaproteobacteria</taxon>
        <taxon>Rhodospirillales</taxon>
        <taxon>Oceanibaculaceae</taxon>
        <taxon>Oceanibaculum</taxon>
    </lineage>
</organism>
<keyword evidence="11 12" id="KW-0998">Cell outer membrane</keyword>
<dbReference type="InterPro" id="IPR012910">
    <property type="entry name" value="Plug_dom"/>
</dbReference>
<dbReference type="PANTHER" id="PTHR32552:SF81">
    <property type="entry name" value="TONB-DEPENDENT OUTER MEMBRANE RECEPTOR"/>
    <property type="match status" value="1"/>
</dbReference>
<keyword evidence="2 12" id="KW-0813">Transport</keyword>
<dbReference type="Pfam" id="PF07715">
    <property type="entry name" value="Plug"/>
    <property type="match status" value="1"/>
</dbReference>
<evidence type="ECO:0000256" key="7">
    <source>
        <dbReference type="ARBA" id="ARBA00023004"/>
    </source>
</evidence>
<evidence type="ECO:0000256" key="4">
    <source>
        <dbReference type="ARBA" id="ARBA00022496"/>
    </source>
</evidence>
<evidence type="ECO:0000313" key="17">
    <source>
        <dbReference type="EMBL" id="EKE79055.1"/>
    </source>
</evidence>
<evidence type="ECO:0000256" key="11">
    <source>
        <dbReference type="ARBA" id="ARBA00023237"/>
    </source>
</evidence>
<evidence type="ECO:0000256" key="12">
    <source>
        <dbReference type="PROSITE-ProRule" id="PRU01360"/>
    </source>
</evidence>
<evidence type="ECO:0000256" key="8">
    <source>
        <dbReference type="ARBA" id="ARBA00023065"/>
    </source>
</evidence>
<feature type="domain" description="Secretin/TonB short N-terminal" evidence="16">
    <location>
        <begin position="57"/>
        <end position="107"/>
    </location>
</feature>
<dbReference type="Pfam" id="PF00593">
    <property type="entry name" value="TonB_dep_Rec_b-barrel"/>
    <property type="match status" value="1"/>
</dbReference>
<keyword evidence="4" id="KW-0410">Iron transport</keyword>
<dbReference type="PROSITE" id="PS01156">
    <property type="entry name" value="TONB_DEPENDENT_REC_2"/>
    <property type="match status" value="1"/>
</dbReference>
<evidence type="ECO:0000256" key="2">
    <source>
        <dbReference type="ARBA" id="ARBA00022448"/>
    </source>
</evidence>
<evidence type="ECO:0000259" key="16">
    <source>
        <dbReference type="SMART" id="SM00965"/>
    </source>
</evidence>
<evidence type="ECO:0000256" key="5">
    <source>
        <dbReference type="ARBA" id="ARBA00022692"/>
    </source>
</evidence>
<gene>
    <name evidence="17" type="ORF">P24_01850</name>
</gene>
<dbReference type="InterPro" id="IPR011662">
    <property type="entry name" value="Secretin/TonB_short_N"/>
</dbReference>
<feature type="signal peptide" evidence="15">
    <location>
        <begin position="1"/>
        <end position="21"/>
    </location>
</feature>
<dbReference type="Proteomes" id="UP000006746">
    <property type="component" value="Unassembled WGS sequence"/>
</dbReference>
<evidence type="ECO:0000256" key="15">
    <source>
        <dbReference type="SAM" id="SignalP"/>
    </source>
</evidence>